<evidence type="ECO:0000313" key="14">
    <source>
        <dbReference type="EMBL" id="RUP47561.1"/>
    </source>
</evidence>
<keyword evidence="8" id="KW-0560">Oxidoreductase</keyword>
<dbReference type="SUPFAM" id="SSF64268">
    <property type="entry name" value="PX domain"/>
    <property type="match status" value="1"/>
</dbReference>
<evidence type="ECO:0000256" key="2">
    <source>
        <dbReference type="ARBA" id="ARBA00005189"/>
    </source>
</evidence>
<comment type="subcellular location">
    <subcellularLocation>
        <location evidence="1">Membrane</location>
        <topology evidence="1">Multi-pass membrane protein</topology>
    </subcellularLocation>
</comment>
<dbReference type="InterPro" id="IPR005804">
    <property type="entry name" value="FA_desaturase_dom"/>
</dbReference>
<sequence length="586" mass="67919">MAPPETQTVEPQYNFITKDELAERVKGGEILVIYNEKINLMHPPEVYTKRIHSFYEGELAPDQGLTSITKKQAKSDAAAKDLKPQNEFPKYDNEKIRRSFQKLEAEVEAAGLFKCNYWNYARESCRYVTFFTLAIYLTVWGTELWQHMAGAVFLAMFWHQIMFTAHDAGHNGITHIRKVDALIGAFLGDFMGGLSIGWWKKSHYVHHIVPNDVENDPDVQHLPFFALSTRFFDNIYSSYFERIMHFNSASKCFVRIQHISYYIIMLFARFNLYNLSFQFLYLHPKAQYRNIEFAGMAFFFTWYPFLVSFLPDWQTRLAFVLVSNGLTAPLHIQITLSHFGMSMEDMGPDEPFVVRQLRTTMDVDCPEWMDFIHGGLQFQCQPYVKKFCAEHGFTYHIYTFTKGNWIVLKALKDVADQVVFFDKTNLLRYKRSIFKSVERTYSEFERLHNHLSIVDEECLVPALPLFTTSAATPEEDERRARANMQRCRRWGRIGHFLPQTKPRPARRPVGTLRMLTANLGLAAPVTVNDTDEQFVEFAEQVDEVTDCIAVAGRAVEKEVKARKGGYLGGVDGELWDDGEWNGGRRD</sequence>
<keyword evidence="10" id="KW-0443">Lipid metabolism</keyword>
<dbReference type="Pfam" id="PF00487">
    <property type="entry name" value="FA_desaturase"/>
    <property type="match status" value="1"/>
</dbReference>
<name>A0A433DAB7_9FUNG</name>
<evidence type="ECO:0000256" key="12">
    <source>
        <dbReference type="SAM" id="Phobius"/>
    </source>
</evidence>
<comment type="similarity">
    <text evidence="3">Belongs to the fatty acid desaturase type 1 family.</text>
</comment>
<organism evidence="14 15">
    <name type="scientific">Jimgerdemannia flammicorona</name>
    <dbReference type="NCBI Taxonomy" id="994334"/>
    <lineage>
        <taxon>Eukaryota</taxon>
        <taxon>Fungi</taxon>
        <taxon>Fungi incertae sedis</taxon>
        <taxon>Mucoromycota</taxon>
        <taxon>Mucoromycotina</taxon>
        <taxon>Endogonomycetes</taxon>
        <taxon>Endogonales</taxon>
        <taxon>Endogonaceae</taxon>
        <taxon>Jimgerdemannia</taxon>
    </lineage>
</organism>
<evidence type="ECO:0000259" key="13">
    <source>
        <dbReference type="Pfam" id="PF00487"/>
    </source>
</evidence>
<evidence type="ECO:0000256" key="8">
    <source>
        <dbReference type="ARBA" id="ARBA00023002"/>
    </source>
</evidence>
<feature type="domain" description="Fatty acid desaturase" evidence="13">
    <location>
        <begin position="145"/>
        <end position="379"/>
    </location>
</feature>
<feature type="transmembrane region" description="Helical" evidence="12">
    <location>
        <begin position="317"/>
        <end position="336"/>
    </location>
</feature>
<keyword evidence="9" id="KW-0408">Iron</keyword>
<dbReference type="InterPro" id="IPR012171">
    <property type="entry name" value="Fatty_acid_desaturase"/>
</dbReference>
<dbReference type="GO" id="GO:0016717">
    <property type="term" value="F:oxidoreductase activity, acting on paired donors, with oxidation of a pair of donors resulting in the reduction of molecular oxygen to two molecules of water"/>
    <property type="evidence" value="ECO:0007669"/>
    <property type="project" value="TreeGrafter"/>
</dbReference>
<dbReference type="GO" id="GO:0046872">
    <property type="term" value="F:metal ion binding"/>
    <property type="evidence" value="ECO:0007669"/>
    <property type="project" value="UniProtKB-KW"/>
</dbReference>
<feature type="transmembrane region" description="Helical" evidence="12">
    <location>
        <begin position="259"/>
        <end position="281"/>
    </location>
</feature>
<protein>
    <recommendedName>
        <fullName evidence="13">Fatty acid desaturase domain-containing protein</fullName>
    </recommendedName>
</protein>
<dbReference type="EMBL" id="RBNI01004377">
    <property type="protein sequence ID" value="RUP47561.1"/>
    <property type="molecule type" value="Genomic_DNA"/>
</dbReference>
<evidence type="ECO:0000313" key="15">
    <source>
        <dbReference type="Proteomes" id="UP000268093"/>
    </source>
</evidence>
<dbReference type="GO" id="GO:0035091">
    <property type="term" value="F:phosphatidylinositol binding"/>
    <property type="evidence" value="ECO:0007669"/>
    <property type="project" value="InterPro"/>
</dbReference>
<dbReference type="Proteomes" id="UP000268093">
    <property type="component" value="Unassembled WGS sequence"/>
</dbReference>
<comment type="pathway">
    <text evidence="2">Lipid metabolism.</text>
</comment>
<evidence type="ECO:0000256" key="6">
    <source>
        <dbReference type="ARBA" id="ARBA00022723"/>
    </source>
</evidence>
<dbReference type="OrthoDB" id="260091at2759"/>
<keyword evidence="6" id="KW-0479">Metal-binding</keyword>
<accession>A0A433DAB7</accession>
<dbReference type="GO" id="GO:0016020">
    <property type="term" value="C:membrane"/>
    <property type="evidence" value="ECO:0007669"/>
    <property type="project" value="UniProtKB-SubCell"/>
</dbReference>
<evidence type="ECO:0000256" key="3">
    <source>
        <dbReference type="ARBA" id="ARBA00009295"/>
    </source>
</evidence>
<evidence type="ECO:0000256" key="4">
    <source>
        <dbReference type="ARBA" id="ARBA00022617"/>
    </source>
</evidence>
<keyword evidence="15" id="KW-1185">Reference proteome</keyword>
<comment type="caution">
    <text evidence="14">The sequence shown here is derived from an EMBL/GenBank/DDBJ whole genome shotgun (WGS) entry which is preliminary data.</text>
</comment>
<evidence type="ECO:0000256" key="1">
    <source>
        <dbReference type="ARBA" id="ARBA00004141"/>
    </source>
</evidence>
<evidence type="ECO:0000256" key="5">
    <source>
        <dbReference type="ARBA" id="ARBA00022692"/>
    </source>
</evidence>
<dbReference type="PANTHER" id="PTHR19353">
    <property type="entry name" value="FATTY ACID DESATURASE 2"/>
    <property type="match status" value="1"/>
</dbReference>
<dbReference type="PANTHER" id="PTHR19353:SF30">
    <property type="entry name" value="DELTA 8-(E)-SPHINGOLIPID DESATURASE"/>
    <property type="match status" value="1"/>
</dbReference>
<dbReference type="GO" id="GO:0006629">
    <property type="term" value="P:lipid metabolic process"/>
    <property type="evidence" value="ECO:0007669"/>
    <property type="project" value="UniProtKB-KW"/>
</dbReference>
<evidence type="ECO:0000256" key="11">
    <source>
        <dbReference type="ARBA" id="ARBA00023136"/>
    </source>
</evidence>
<gene>
    <name evidence="14" type="ORF">BC936DRAFT_145584</name>
</gene>
<evidence type="ECO:0000256" key="7">
    <source>
        <dbReference type="ARBA" id="ARBA00022989"/>
    </source>
</evidence>
<keyword evidence="7 12" id="KW-1133">Transmembrane helix</keyword>
<feature type="transmembrane region" description="Helical" evidence="12">
    <location>
        <begin position="293"/>
        <end position="311"/>
    </location>
</feature>
<dbReference type="AlphaFoldDB" id="A0A433DAB7"/>
<dbReference type="InterPro" id="IPR036871">
    <property type="entry name" value="PX_dom_sf"/>
</dbReference>
<keyword evidence="5 12" id="KW-0812">Transmembrane</keyword>
<proteinExistence type="inferred from homology"/>
<keyword evidence="4" id="KW-0349">Heme</keyword>
<keyword evidence="11 12" id="KW-0472">Membrane</keyword>
<reference evidence="14 15" key="1">
    <citation type="journal article" date="2018" name="New Phytol.">
        <title>Phylogenomics of Endogonaceae and evolution of mycorrhizas within Mucoromycota.</title>
        <authorList>
            <person name="Chang Y."/>
            <person name="Desiro A."/>
            <person name="Na H."/>
            <person name="Sandor L."/>
            <person name="Lipzen A."/>
            <person name="Clum A."/>
            <person name="Barry K."/>
            <person name="Grigoriev I.V."/>
            <person name="Martin F.M."/>
            <person name="Stajich J.E."/>
            <person name="Smith M.E."/>
            <person name="Bonito G."/>
            <person name="Spatafora J.W."/>
        </authorList>
    </citation>
    <scope>NUCLEOTIDE SEQUENCE [LARGE SCALE GENOMIC DNA]</scope>
    <source>
        <strain evidence="14 15">GMNB39</strain>
    </source>
</reference>
<evidence type="ECO:0000256" key="9">
    <source>
        <dbReference type="ARBA" id="ARBA00023004"/>
    </source>
</evidence>
<evidence type="ECO:0000256" key="10">
    <source>
        <dbReference type="ARBA" id="ARBA00023098"/>
    </source>
</evidence>
<dbReference type="CDD" id="cd03506">
    <property type="entry name" value="Delta6-FADS-like"/>
    <property type="match status" value="1"/>
</dbReference>